<evidence type="ECO:0000256" key="1">
    <source>
        <dbReference type="ARBA" id="ARBA00004196"/>
    </source>
</evidence>
<keyword evidence="5" id="KW-1185">Reference proteome</keyword>
<dbReference type="InterPro" id="IPR058649">
    <property type="entry name" value="CzcB_C"/>
</dbReference>
<comment type="subcellular location">
    <subcellularLocation>
        <location evidence="1">Cell envelope</location>
    </subcellularLocation>
</comment>
<gene>
    <name evidence="4" type="ORF">SAMN05421753_10733</name>
</gene>
<organism evidence="4 5">
    <name type="scientific">Planctomicrobium piriforme</name>
    <dbReference type="NCBI Taxonomy" id="1576369"/>
    <lineage>
        <taxon>Bacteria</taxon>
        <taxon>Pseudomonadati</taxon>
        <taxon>Planctomycetota</taxon>
        <taxon>Planctomycetia</taxon>
        <taxon>Planctomycetales</taxon>
        <taxon>Planctomycetaceae</taxon>
        <taxon>Planctomicrobium</taxon>
    </lineage>
</organism>
<feature type="domain" description="CzcB-like C-terminal circularly permuted SH3-like" evidence="3">
    <location>
        <begin position="435"/>
        <end position="488"/>
    </location>
</feature>
<evidence type="ECO:0000313" key="5">
    <source>
        <dbReference type="Proteomes" id="UP000199518"/>
    </source>
</evidence>
<evidence type="ECO:0000256" key="2">
    <source>
        <dbReference type="ARBA" id="ARBA00023054"/>
    </source>
</evidence>
<accession>A0A1I3GKB1</accession>
<sequence length="520" mass="57577">MTPTSRQNTRSPRSRLSLLLLAAGTICSLALVPVISYGVGDSFPRIPNDGFTMVEIGHFEVCVQERGELQSSRNTVITSRCEWNANLLWIKEEGSFVNAGDIVAELDSAPLIQREKERQVLLVQAQSALQTAESGLKIQELVNESRIAAAQLQVVLTSLNLAGYRMAQATQERHVIEQNLALADAALIYARKKYEYTARMVELGYKDISEQDSERINLMRSEQTLAAEKNKLRVLSLYGHDRKLIELTAAQSESVRALERAQLASKAALLNGKIRVQAYRRVVASYENFIKRIGRSIAACTIRAKQSGQVIYPRSSSRSTQTTQPGDLVYYLQPLLQLPDRTQIEVLIRLHESRIRQLELGQPVAISVEALPDVRFTGHVASIATVPQRGRFPNQDLRDYQVLIAVDAEPAQMELLAPGMTANVNVLVGQCFDSITVPLETVVCVDGRKMAFVRSGDEIEAREVQVGLTNETEVEVLSGLKPGEEIVSRPRDTCSSRIESLRAPYDEAGTGLAAYWEAGD</sequence>
<dbReference type="Proteomes" id="UP000199518">
    <property type="component" value="Unassembled WGS sequence"/>
</dbReference>
<name>A0A1I3GKB1_9PLAN</name>
<dbReference type="Gene3D" id="2.40.30.170">
    <property type="match status" value="1"/>
</dbReference>
<dbReference type="Gene3D" id="2.40.420.20">
    <property type="match status" value="1"/>
</dbReference>
<evidence type="ECO:0000313" key="4">
    <source>
        <dbReference type="EMBL" id="SFI23945.1"/>
    </source>
</evidence>
<dbReference type="GO" id="GO:0030313">
    <property type="term" value="C:cell envelope"/>
    <property type="evidence" value="ECO:0007669"/>
    <property type="project" value="UniProtKB-SubCell"/>
</dbReference>
<dbReference type="AlphaFoldDB" id="A0A1I3GKB1"/>
<proteinExistence type="predicted"/>
<dbReference type="RefSeq" id="WP_175517339.1">
    <property type="nucleotide sequence ID" value="NZ_FOQD01000007.1"/>
</dbReference>
<protein>
    <submittedName>
        <fullName evidence="4">Multidrug efflux pump subunit AcrA (Membrane-fusion protein)</fullName>
    </submittedName>
</protein>
<dbReference type="STRING" id="1576369.SAMN05421753_10733"/>
<dbReference type="InterPro" id="IPR050465">
    <property type="entry name" value="UPF0194_transport"/>
</dbReference>
<dbReference type="Pfam" id="PF25975">
    <property type="entry name" value="CzcB_C"/>
    <property type="match status" value="1"/>
</dbReference>
<dbReference type="PANTHER" id="PTHR32347">
    <property type="entry name" value="EFFLUX SYSTEM COMPONENT YKNX-RELATED"/>
    <property type="match status" value="1"/>
</dbReference>
<dbReference type="PANTHER" id="PTHR32347:SF23">
    <property type="entry name" value="BLL5650 PROTEIN"/>
    <property type="match status" value="1"/>
</dbReference>
<dbReference type="EMBL" id="FOQD01000007">
    <property type="protein sequence ID" value="SFI23945.1"/>
    <property type="molecule type" value="Genomic_DNA"/>
</dbReference>
<evidence type="ECO:0000259" key="3">
    <source>
        <dbReference type="Pfam" id="PF25975"/>
    </source>
</evidence>
<keyword evidence="2" id="KW-0175">Coiled coil</keyword>
<reference evidence="5" key="1">
    <citation type="submission" date="2016-10" db="EMBL/GenBank/DDBJ databases">
        <authorList>
            <person name="Varghese N."/>
            <person name="Submissions S."/>
        </authorList>
    </citation>
    <scope>NUCLEOTIDE SEQUENCE [LARGE SCALE GENOMIC DNA]</scope>
    <source>
        <strain evidence="5">DSM 26348</strain>
    </source>
</reference>